<feature type="transmembrane region" description="Helical" evidence="1">
    <location>
        <begin position="245"/>
        <end position="264"/>
    </location>
</feature>
<evidence type="ECO:0000313" key="2">
    <source>
        <dbReference type="EMBL" id="KXB63116.1"/>
    </source>
</evidence>
<feature type="transmembrane region" description="Helical" evidence="1">
    <location>
        <begin position="93"/>
        <end position="116"/>
    </location>
</feature>
<dbReference type="PANTHER" id="PTHR37305:SF1">
    <property type="entry name" value="MEMBRANE PROTEIN"/>
    <property type="match status" value="1"/>
</dbReference>
<proteinExistence type="predicted"/>
<gene>
    <name evidence="2" type="ORF">HMPREF3186_00302</name>
</gene>
<dbReference type="RefSeq" id="WP_060913594.1">
    <property type="nucleotide sequence ID" value="NZ_KQ959925.1"/>
</dbReference>
<dbReference type="EMBL" id="LSDC01000018">
    <property type="protein sequence ID" value="KXB63116.1"/>
    <property type="molecule type" value="Genomic_DNA"/>
</dbReference>
<organism evidence="2 3">
    <name type="scientific">Gemella haemolysans</name>
    <dbReference type="NCBI Taxonomy" id="1379"/>
    <lineage>
        <taxon>Bacteria</taxon>
        <taxon>Bacillati</taxon>
        <taxon>Bacillota</taxon>
        <taxon>Bacilli</taxon>
        <taxon>Bacillales</taxon>
        <taxon>Gemellaceae</taxon>
        <taxon>Gemella</taxon>
    </lineage>
</organism>
<dbReference type="Pfam" id="PF12730">
    <property type="entry name" value="ABC2_membrane_4"/>
    <property type="match status" value="1"/>
</dbReference>
<dbReference type="STRING" id="1379.HMPREF3186_00302"/>
<accession>A0A134A5Z4</accession>
<feature type="transmembrane region" description="Helical" evidence="1">
    <location>
        <begin position="18"/>
        <end position="36"/>
    </location>
</feature>
<reference evidence="3" key="1">
    <citation type="submission" date="2016-01" db="EMBL/GenBank/DDBJ databases">
        <authorList>
            <person name="Mitreva M."/>
            <person name="Pepin K.H."/>
            <person name="Mihindukulasuriya K.A."/>
            <person name="Fulton R."/>
            <person name="Fronick C."/>
            <person name="O'Laughlin M."/>
            <person name="Miner T."/>
            <person name="Herter B."/>
            <person name="Rosa B.A."/>
            <person name="Cordes M."/>
            <person name="Tomlinson C."/>
            <person name="Wollam A."/>
            <person name="Palsikar V.B."/>
            <person name="Mardis E.R."/>
            <person name="Wilson R.K."/>
        </authorList>
    </citation>
    <scope>NUCLEOTIDE SEQUENCE [LARGE SCALE GENOMIC DNA]</scope>
    <source>
        <strain evidence="3">DNF01167</strain>
    </source>
</reference>
<keyword evidence="1" id="KW-0472">Membrane</keyword>
<protein>
    <recommendedName>
        <fullName evidence="4">ABC transporter permease</fullName>
    </recommendedName>
</protein>
<dbReference type="AlphaFoldDB" id="A0A134A5Z4"/>
<evidence type="ECO:0000313" key="3">
    <source>
        <dbReference type="Proteomes" id="UP000070355"/>
    </source>
</evidence>
<feature type="transmembrane region" description="Helical" evidence="1">
    <location>
        <begin position="184"/>
        <end position="205"/>
    </location>
</feature>
<name>A0A134A5Z4_9BACL</name>
<dbReference type="PANTHER" id="PTHR37305">
    <property type="entry name" value="INTEGRAL MEMBRANE PROTEIN-RELATED"/>
    <property type="match status" value="1"/>
</dbReference>
<sequence>MKLLINEFIKDYKKKTTWLYFLLSFGIVLLNSYFTKKQFEDGIDAVKVLSGITVVSGALAMVFSLIMLANNLSQEYSKGTIKFLYTRPKSRSAILTAKIVLAFINYIIFLVVGTVFDFLTKYYVFFDRKVGLNHLNDTIEEGYFGRTVAKQLIITNLADLAVFIFFVAMVVLVCVVFKTQILSLVLVMLSLLGTGLIQSLTIFAVSKFSWAKYHMFDVPLFSSYYASEAGRNTVKEFFKFDNANALIIMLVAYSVVFFTISYIVNARRDITID</sequence>
<feature type="transmembrane region" description="Helical" evidence="1">
    <location>
        <begin position="48"/>
        <end position="72"/>
    </location>
</feature>
<dbReference type="Proteomes" id="UP000070355">
    <property type="component" value="Unassembled WGS sequence"/>
</dbReference>
<keyword evidence="1" id="KW-0812">Transmembrane</keyword>
<evidence type="ECO:0008006" key="4">
    <source>
        <dbReference type="Google" id="ProtNLM"/>
    </source>
</evidence>
<comment type="caution">
    <text evidence="2">The sequence shown here is derived from an EMBL/GenBank/DDBJ whole genome shotgun (WGS) entry which is preliminary data.</text>
</comment>
<keyword evidence="1" id="KW-1133">Transmembrane helix</keyword>
<dbReference type="OrthoDB" id="8613028at2"/>
<dbReference type="PATRIC" id="fig|1379.3.peg.298"/>
<feature type="transmembrane region" description="Helical" evidence="1">
    <location>
        <begin position="153"/>
        <end position="177"/>
    </location>
</feature>
<evidence type="ECO:0000256" key="1">
    <source>
        <dbReference type="SAM" id="Phobius"/>
    </source>
</evidence>